<protein>
    <submittedName>
        <fullName evidence="1">Adventurous gliding motility protein AgmN</fullName>
    </submittedName>
</protein>
<dbReference type="Proteomes" id="UP000011131">
    <property type="component" value="Chromosome"/>
</dbReference>
<dbReference type="HOGENOM" id="CLU_530829_0_0_7"/>
<dbReference type="RefSeq" id="WP_015350937.1">
    <property type="nucleotide sequence ID" value="NC_020126.1"/>
</dbReference>
<dbReference type="EMBL" id="CP004025">
    <property type="protein sequence ID" value="AGC46681.1"/>
    <property type="molecule type" value="Genomic_DNA"/>
</dbReference>
<dbReference type="STRING" id="1278073.MYSTI_05402"/>
<dbReference type="AlphaFoldDB" id="L7UCP9"/>
<proteinExistence type="predicted"/>
<accession>L7UCP9</accession>
<keyword evidence="2" id="KW-1185">Reference proteome</keyword>
<organism evidence="1 2">
    <name type="scientific">Myxococcus stipitatus (strain DSM 14675 / JCM 12634 / Mx s8)</name>
    <dbReference type="NCBI Taxonomy" id="1278073"/>
    <lineage>
        <taxon>Bacteria</taxon>
        <taxon>Pseudomonadati</taxon>
        <taxon>Myxococcota</taxon>
        <taxon>Myxococcia</taxon>
        <taxon>Myxococcales</taxon>
        <taxon>Cystobacterineae</taxon>
        <taxon>Myxococcaceae</taxon>
        <taxon>Myxococcus</taxon>
    </lineage>
</organism>
<name>L7UCP9_MYXSD</name>
<evidence type="ECO:0000313" key="1">
    <source>
        <dbReference type="EMBL" id="AGC46681.1"/>
    </source>
</evidence>
<dbReference type="PATRIC" id="fig|1278073.3.peg.5474"/>
<dbReference type="eggNOG" id="ENOG502Z9IN">
    <property type="taxonomic scope" value="Bacteria"/>
</dbReference>
<evidence type="ECO:0000313" key="2">
    <source>
        <dbReference type="Proteomes" id="UP000011131"/>
    </source>
</evidence>
<dbReference type="KEGG" id="msd:MYSTI_05402"/>
<reference evidence="1 2" key="1">
    <citation type="journal article" date="2013" name="Genome Announc.">
        <title>Complete genome sequence of Myxococcus stipitatus strain DSM 14675, a fruiting myxobacterium.</title>
        <authorList>
            <person name="Huntley S."/>
            <person name="Kneip S."/>
            <person name="Treuner-Lange A."/>
            <person name="Sogaard-Andersen L."/>
        </authorList>
    </citation>
    <scope>NUCLEOTIDE SEQUENCE [LARGE SCALE GENOMIC DNA]</scope>
    <source>
        <strain evidence="2">DSM 14675 / JCM 12634 / Mx s8</strain>
    </source>
</reference>
<gene>
    <name evidence="1" type="ordered locus">MYSTI_05402</name>
</gene>
<dbReference type="OrthoDB" id="6556030at2"/>
<sequence length="513" mass="56862">MKPTPGDIFAVYTPRLNGYTAVQVTAVKIDEKSEQAAVLTLDWVGPTLPDAAAVASMVPATFNFFFWKEHLEHLWVSLEIPRGFTLVGNKPPLVDKETKSYGGWPSGDSLYRQREWEEIPKEKRDVFKALADTRDKQVVLKLGERELTRSTQRLHTEELQAAPSLSAFDVLPILTFVGCDAPVPGLFDFVRNRPFVYEADLTNHGERVVDLRGSRLSRLRLDLTGVHELYLNHGLNELSASGTLSPELKIHAEADGNWLTLSMKQLVTDWSGLTNLDSLHLNPAKDVDVSAIVRRFPKLTEIRIWGAPGYLRNTAELAALPSLQVLTLNEMFGIGADEFPGPERFPNLGRLWMTSIPADLAASVKKAYKAATRDGLDLSVRQPRKAEWLAENLDNPFRIWDGAENITPAQAKKAATLYRQARSAALAAASEHKGSQAQLVSALTPIVTAYVQGFNKLDTKGTFIYTEEREHIYVALMGICDAVDERLKSVGGPSAEPVDRDAVTSVMDSIRDF</sequence>